<evidence type="ECO:0000313" key="3">
    <source>
        <dbReference type="EMBL" id="CAA0091394.1"/>
    </source>
</evidence>
<evidence type="ECO:0000259" key="2">
    <source>
        <dbReference type="Pfam" id="PF13386"/>
    </source>
</evidence>
<dbReference type="AlphaFoldDB" id="A0A5S9NTD4"/>
<keyword evidence="1" id="KW-1133">Transmembrane helix</keyword>
<evidence type="ECO:0000256" key="1">
    <source>
        <dbReference type="SAM" id="Phobius"/>
    </source>
</evidence>
<gene>
    <name evidence="3" type="primary">dipZ</name>
    <name evidence="3" type="ORF">DPBNPPHM_03015</name>
</gene>
<keyword evidence="1" id="KW-0472">Membrane</keyword>
<organism evidence="3 4">
    <name type="scientific">BD1-7 clade bacterium</name>
    <dbReference type="NCBI Taxonomy" id="2029982"/>
    <lineage>
        <taxon>Bacteria</taxon>
        <taxon>Pseudomonadati</taxon>
        <taxon>Pseudomonadota</taxon>
        <taxon>Gammaproteobacteria</taxon>
        <taxon>Cellvibrionales</taxon>
        <taxon>Spongiibacteraceae</taxon>
        <taxon>BD1-7 clade</taxon>
    </lineage>
</organism>
<evidence type="ECO:0000313" key="4">
    <source>
        <dbReference type="Proteomes" id="UP000434580"/>
    </source>
</evidence>
<sequence length="230" mass="23951">MEFSAIPLAFFAGAVGLLSPCVLPMIPVVTASAMRSSKAGLLFLALGISLAFAVSGTILTYILLNAGISPDVLREVSATLMIIMGIVLVIPRATDAMSQALARLQAFFPAPNATQQSAAGQFIVGCSLGFVWLPCVGPTIGSAIALASTGQQMGMAFLVMLSFGIGSALPLIVIGYLITLPAEKLAIGGKIGKWVLALALIALGITILTGVDRMLEAWAMHILPDWIFEY</sequence>
<keyword evidence="1" id="KW-0812">Transmembrane</keyword>
<feature type="transmembrane region" description="Helical" evidence="1">
    <location>
        <begin position="41"/>
        <end position="64"/>
    </location>
</feature>
<dbReference type="InterPro" id="IPR039447">
    <property type="entry name" value="UreH-like_TM_dom"/>
</dbReference>
<dbReference type="PANTHER" id="PTHR31272:SF9">
    <property type="entry name" value="BLL1027 PROTEIN"/>
    <property type="match status" value="1"/>
</dbReference>
<feature type="transmembrane region" description="Helical" evidence="1">
    <location>
        <begin position="76"/>
        <end position="94"/>
    </location>
</feature>
<dbReference type="EMBL" id="CACSII010000002">
    <property type="protein sequence ID" value="CAA0091394.1"/>
    <property type="molecule type" value="Genomic_DNA"/>
</dbReference>
<dbReference type="OrthoDB" id="9811352at2"/>
<proteinExistence type="predicted"/>
<dbReference type="PANTHER" id="PTHR31272">
    <property type="entry name" value="CYTOCHROME C-TYPE BIOGENESIS PROTEIN HI_1454-RELATED"/>
    <property type="match status" value="1"/>
</dbReference>
<feature type="transmembrane region" description="Helical" evidence="1">
    <location>
        <begin position="191"/>
        <end position="211"/>
    </location>
</feature>
<reference evidence="3 4" key="1">
    <citation type="submission" date="2019-11" db="EMBL/GenBank/DDBJ databases">
        <authorList>
            <person name="Holert J."/>
        </authorList>
    </citation>
    <scope>NUCLEOTIDE SEQUENCE [LARGE SCALE GENOMIC DNA]</scope>
    <source>
        <strain evidence="3">BC5_2</strain>
    </source>
</reference>
<dbReference type="Pfam" id="PF13386">
    <property type="entry name" value="DsbD_2"/>
    <property type="match status" value="1"/>
</dbReference>
<feature type="transmembrane region" description="Helical" evidence="1">
    <location>
        <begin position="6"/>
        <end position="29"/>
    </location>
</feature>
<accession>A0A5S9NTD4</accession>
<dbReference type="InterPro" id="IPR051790">
    <property type="entry name" value="Cytochrome_c-biogenesis_DsbD"/>
</dbReference>
<feature type="transmembrane region" description="Helical" evidence="1">
    <location>
        <begin position="153"/>
        <end position="179"/>
    </location>
</feature>
<protein>
    <submittedName>
        <fullName evidence="3">Protein DipZ</fullName>
    </submittedName>
</protein>
<name>A0A5S9NTD4_9GAMM</name>
<feature type="transmembrane region" description="Helical" evidence="1">
    <location>
        <begin position="122"/>
        <end position="147"/>
    </location>
</feature>
<feature type="domain" description="Urease accessory protein UreH-like transmembrane" evidence="2">
    <location>
        <begin position="9"/>
        <end position="205"/>
    </location>
</feature>
<dbReference type="Proteomes" id="UP000434580">
    <property type="component" value="Unassembled WGS sequence"/>
</dbReference>